<protein>
    <submittedName>
        <fullName evidence="10">Export ABC transporter permease protein</fullName>
    </submittedName>
</protein>
<gene>
    <name evidence="10" type="ORF">US91_C0004G0098</name>
</gene>
<reference evidence="10 11" key="1">
    <citation type="journal article" date="2015" name="Nature">
        <title>rRNA introns, odd ribosomes, and small enigmatic genomes across a large radiation of phyla.</title>
        <authorList>
            <person name="Brown C.T."/>
            <person name="Hug L.A."/>
            <person name="Thomas B.C."/>
            <person name="Sharon I."/>
            <person name="Castelle C.J."/>
            <person name="Singh A."/>
            <person name="Wilkins M.J."/>
            <person name="Williams K.H."/>
            <person name="Banfield J.F."/>
        </authorList>
    </citation>
    <scope>NUCLEOTIDE SEQUENCE [LARGE SCALE GENOMIC DNA]</scope>
</reference>
<evidence type="ECO:0000256" key="2">
    <source>
        <dbReference type="ARBA" id="ARBA00022475"/>
    </source>
</evidence>
<evidence type="ECO:0000256" key="7">
    <source>
        <dbReference type="SAM" id="Phobius"/>
    </source>
</evidence>
<sequence length="417" mass="44278">MFTHLTQTIKTAVKALLTNKMRSFLTMLGIIIGVGAVIVIMAVGAGAQSLILNQVSALGTNIVGVLPGNSGNDGPPTSVMGIVITTLTYDDALALAQKINVPDIMDVVAYSTTAATLEWGTNSFIGTLSGCTTGYMAVEGGELAEGRFFTKDEERNLSKVIVLGSDVKNDLFGDSEAVGQRIKIKTHSFEVIGVMKERGTVAFQNYDNKILVPIKTVQKLIAGVDHISLLRAKINSSENVKKAIDDMKATLRERHDISDSSGASDDFTVSSAAQALDMITTITNALKYFLAAMAAMSLIVGGIGIMNIMLVSVSERTREIGLRKAIGAKNSNILNQFLLEAITITVLGGVFGIIGGVFVSFLVALIANYLEYDWSFVISPLSIVLAVGVSAIVGLVFGVYPASKASKLQPVEALRYE</sequence>
<evidence type="ECO:0000256" key="6">
    <source>
        <dbReference type="ARBA" id="ARBA00038076"/>
    </source>
</evidence>
<dbReference type="PANTHER" id="PTHR30572:SF4">
    <property type="entry name" value="ABC TRANSPORTER PERMEASE YTRF"/>
    <property type="match status" value="1"/>
</dbReference>
<dbReference type="InterPro" id="IPR050250">
    <property type="entry name" value="Macrolide_Exporter_MacB"/>
</dbReference>
<evidence type="ECO:0000259" key="9">
    <source>
        <dbReference type="Pfam" id="PF12704"/>
    </source>
</evidence>
<feature type="transmembrane region" description="Helical" evidence="7">
    <location>
        <begin position="337"/>
        <end position="370"/>
    </location>
</feature>
<evidence type="ECO:0000256" key="5">
    <source>
        <dbReference type="ARBA" id="ARBA00023136"/>
    </source>
</evidence>
<feature type="transmembrane region" description="Helical" evidence="7">
    <location>
        <begin position="376"/>
        <end position="400"/>
    </location>
</feature>
<evidence type="ECO:0000313" key="11">
    <source>
        <dbReference type="Proteomes" id="UP000034022"/>
    </source>
</evidence>
<accession>A0A0G0JT26</accession>
<dbReference type="InterPro" id="IPR003838">
    <property type="entry name" value="ABC3_permease_C"/>
</dbReference>
<name>A0A0G0JT26_9BACT</name>
<dbReference type="EMBL" id="LBUU01000004">
    <property type="protein sequence ID" value="KKQ70613.1"/>
    <property type="molecule type" value="Genomic_DNA"/>
</dbReference>
<dbReference type="InterPro" id="IPR025857">
    <property type="entry name" value="MacB_PCD"/>
</dbReference>
<feature type="domain" description="ABC3 transporter permease C-terminal" evidence="8">
    <location>
        <begin position="292"/>
        <end position="410"/>
    </location>
</feature>
<dbReference type="AlphaFoldDB" id="A0A0G0JT26"/>
<organism evidence="10 11">
    <name type="scientific">Candidatus Falkowbacteria bacterium GW2011_GWE1_38_31</name>
    <dbReference type="NCBI Taxonomy" id="1618638"/>
    <lineage>
        <taxon>Bacteria</taxon>
        <taxon>Candidatus Falkowiibacteriota</taxon>
    </lineage>
</organism>
<dbReference type="Pfam" id="PF02687">
    <property type="entry name" value="FtsX"/>
    <property type="match status" value="1"/>
</dbReference>
<keyword evidence="3 7" id="KW-0812">Transmembrane</keyword>
<feature type="transmembrane region" description="Helical" evidence="7">
    <location>
        <begin position="24"/>
        <end position="47"/>
    </location>
</feature>
<comment type="caution">
    <text evidence="10">The sequence shown here is derived from an EMBL/GenBank/DDBJ whole genome shotgun (WGS) entry which is preliminary data.</text>
</comment>
<evidence type="ECO:0000256" key="1">
    <source>
        <dbReference type="ARBA" id="ARBA00004651"/>
    </source>
</evidence>
<evidence type="ECO:0000259" key="8">
    <source>
        <dbReference type="Pfam" id="PF02687"/>
    </source>
</evidence>
<dbReference type="GO" id="GO:0005886">
    <property type="term" value="C:plasma membrane"/>
    <property type="evidence" value="ECO:0007669"/>
    <property type="project" value="UniProtKB-SubCell"/>
</dbReference>
<feature type="transmembrane region" description="Helical" evidence="7">
    <location>
        <begin position="288"/>
        <end position="313"/>
    </location>
</feature>
<dbReference type="GO" id="GO:0022857">
    <property type="term" value="F:transmembrane transporter activity"/>
    <property type="evidence" value="ECO:0007669"/>
    <property type="project" value="TreeGrafter"/>
</dbReference>
<keyword evidence="5 7" id="KW-0472">Membrane</keyword>
<evidence type="ECO:0000256" key="4">
    <source>
        <dbReference type="ARBA" id="ARBA00022989"/>
    </source>
</evidence>
<evidence type="ECO:0000313" key="10">
    <source>
        <dbReference type="EMBL" id="KKQ70613.1"/>
    </source>
</evidence>
<evidence type="ECO:0000256" key="3">
    <source>
        <dbReference type="ARBA" id="ARBA00022692"/>
    </source>
</evidence>
<dbReference type="Proteomes" id="UP000034022">
    <property type="component" value="Unassembled WGS sequence"/>
</dbReference>
<comment type="similarity">
    <text evidence="6">Belongs to the ABC-4 integral membrane protein family.</text>
</comment>
<comment type="subcellular location">
    <subcellularLocation>
        <location evidence="1">Cell membrane</location>
        <topology evidence="1">Multi-pass membrane protein</topology>
    </subcellularLocation>
</comment>
<dbReference type="Pfam" id="PF12704">
    <property type="entry name" value="MacB_PCD"/>
    <property type="match status" value="1"/>
</dbReference>
<keyword evidence="2" id="KW-1003">Cell membrane</keyword>
<keyword evidence="4 7" id="KW-1133">Transmembrane helix</keyword>
<proteinExistence type="inferred from homology"/>
<dbReference type="PANTHER" id="PTHR30572">
    <property type="entry name" value="MEMBRANE COMPONENT OF TRANSPORTER-RELATED"/>
    <property type="match status" value="1"/>
</dbReference>
<feature type="domain" description="MacB-like periplasmic core" evidence="9">
    <location>
        <begin position="23"/>
        <end position="249"/>
    </location>
</feature>